<dbReference type="PANTHER" id="PTHR30346:SF0">
    <property type="entry name" value="HCA OPERON TRANSCRIPTIONAL ACTIVATOR HCAR"/>
    <property type="match status" value="1"/>
</dbReference>
<dbReference type="GO" id="GO:0032993">
    <property type="term" value="C:protein-DNA complex"/>
    <property type="evidence" value="ECO:0007669"/>
    <property type="project" value="TreeGrafter"/>
</dbReference>
<dbReference type="FunFam" id="1.10.10.10:FF:000001">
    <property type="entry name" value="LysR family transcriptional regulator"/>
    <property type="match status" value="1"/>
</dbReference>
<dbReference type="GO" id="GO:0003700">
    <property type="term" value="F:DNA-binding transcription factor activity"/>
    <property type="evidence" value="ECO:0007669"/>
    <property type="project" value="InterPro"/>
</dbReference>
<dbReference type="Pfam" id="PF00126">
    <property type="entry name" value="HTH_1"/>
    <property type="match status" value="1"/>
</dbReference>
<dbReference type="InterPro" id="IPR000847">
    <property type="entry name" value="LysR_HTH_N"/>
</dbReference>
<dbReference type="GO" id="GO:0003677">
    <property type="term" value="F:DNA binding"/>
    <property type="evidence" value="ECO:0007669"/>
    <property type="project" value="UniProtKB-KW"/>
</dbReference>
<organism evidence="5 6">
    <name type="scientific">Weissella koreensis</name>
    <dbReference type="NCBI Taxonomy" id="165096"/>
    <lineage>
        <taxon>Bacteria</taxon>
        <taxon>Bacillati</taxon>
        <taxon>Bacillota</taxon>
        <taxon>Bacilli</taxon>
        <taxon>Lactobacillales</taxon>
        <taxon>Lactobacillaceae</taxon>
        <taxon>Weissella</taxon>
    </lineage>
</organism>
<dbReference type="InterPro" id="IPR036388">
    <property type="entry name" value="WH-like_DNA-bd_sf"/>
</dbReference>
<dbReference type="PROSITE" id="PS50931">
    <property type="entry name" value="HTH_LYSR"/>
    <property type="match status" value="1"/>
</dbReference>
<dbReference type="PRINTS" id="PR00039">
    <property type="entry name" value="HTHLYSR"/>
</dbReference>
<dbReference type="SUPFAM" id="SSF46785">
    <property type="entry name" value="Winged helix' DNA-binding domain"/>
    <property type="match status" value="1"/>
</dbReference>
<gene>
    <name evidence="5" type="ORF">FY536_03765</name>
</gene>
<evidence type="ECO:0000256" key="4">
    <source>
        <dbReference type="ARBA" id="ARBA00023163"/>
    </source>
</evidence>
<dbReference type="Gene3D" id="1.10.10.10">
    <property type="entry name" value="Winged helix-like DNA-binding domain superfamily/Winged helix DNA-binding domain"/>
    <property type="match status" value="1"/>
</dbReference>
<evidence type="ECO:0000256" key="1">
    <source>
        <dbReference type="ARBA" id="ARBA00009437"/>
    </source>
</evidence>
<reference evidence="5 6" key="1">
    <citation type="submission" date="2019-08" db="EMBL/GenBank/DDBJ databases">
        <authorList>
            <person name="Chang H.C."/>
            <person name="Mun S.Y."/>
        </authorList>
    </citation>
    <scope>NUCLEOTIDE SEQUENCE [LARGE SCALE GENOMIC DNA]</scope>
    <source>
        <strain evidence="5 6">SK</strain>
    </source>
</reference>
<evidence type="ECO:0000313" key="6">
    <source>
        <dbReference type="Proteomes" id="UP000516446"/>
    </source>
</evidence>
<name>A0A7H1MLW6_9LACO</name>
<dbReference type="PANTHER" id="PTHR30346">
    <property type="entry name" value="TRANSCRIPTIONAL DUAL REGULATOR HCAR-RELATED"/>
    <property type="match status" value="1"/>
</dbReference>
<evidence type="ECO:0000313" key="5">
    <source>
        <dbReference type="EMBL" id="QNT64452.1"/>
    </source>
</evidence>
<dbReference type="Gene3D" id="3.40.190.10">
    <property type="entry name" value="Periplasmic binding protein-like II"/>
    <property type="match status" value="2"/>
</dbReference>
<dbReference type="SUPFAM" id="SSF53850">
    <property type="entry name" value="Periplasmic binding protein-like II"/>
    <property type="match status" value="1"/>
</dbReference>
<keyword evidence="4" id="KW-0804">Transcription</keyword>
<evidence type="ECO:0000256" key="2">
    <source>
        <dbReference type="ARBA" id="ARBA00023015"/>
    </source>
</evidence>
<dbReference type="InterPro" id="IPR036390">
    <property type="entry name" value="WH_DNA-bd_sf"/>
</dbReference>
<keyword evidence="3" id="KW-0238">DNA-binding</keyword>
<dbReference type="AlphaFoldDB" id="A0A7H1MLW6"/>
<dbReference type="Proteomes" id="UP000516446">
    <property type="component" value="Chromosome"/>
</dbReference>
<dbReference type="Pfam" id="PF03466">
    <property type="entry name" value="LysR_substrate"/>
    <property type="match status" value="1"/>
</dbReference>
<sequence length="296" mass="33856">MNFTQINVFINVAETLNFSETAQKMHMTQPSITKNIQQLELELTKKLFNRNKGIVSLTAEGEFFYYNISDIMLRIEQTVTQVKQQDFFDNITLGYTNTPFEKMFLPKLLKRMATDLDNVNLALHNFNLNSSVDDLLSKRFDLLLTTDDNVGINKNIAFEPILESNFKVLLPITDRLAKRSILTIDDLINSDIIYFNPRQSPPAIDQVQMTLKDLGPKRKFNVAETANTLVTMVKGQQGIGILPGFVIDQNDLEIASVPLESEVKITYGLAYLKSDDRLFLHDLIHLMKEVILNEYD</sequence>
<proteinExistence type="inferred from homology"/>
<keyword evidence="2" id="KW-0805">Transcription regulation</keyword>
<dbReference type="RefSeq" id="WP_006846185.1">
    <property type="nucleotide sequence ID" value="NZ_CP026847.1"/>
</dbReference>
<dbReference type="InterPro" id="IPR005119">
    <property type="entry name" value="LysR_subst-bd"/>
</dbReference>
<evidence type="ECO:0000256" key="3">
    <source>
        <dbReference type="ARBA" id="ARBA00023125"/>
    </source>
</evidence>
<accession>A0A7H1MLW6</accession>
<comment type="similarity">
    <text evidence="1">Belongs to the LysR transcriptional regulatory family.</text>
</comment>
<keyword evidence="6" id="KW-1185">Reference proteome</keyword>
<dbReference type="EMBL" id="CP043431">
    <property type="protein sequence ID" value="QNT64452.1"/>
    <property type="molecule type" value="Genomic_DNA"/>
</dbReference>
<dbReference type="CDD" id="cd05466">
    <property type="entry name" value="PBP2_LTTR_substrate"/>
    <property type="match status" value="1"/>
</dbReference>
<protein>
    <submittedName>
        <fullName evidence="5">LysR family transcriptional regulator</fullName>
    </submittedName>
</protein>